<proteinExistence type="predicted"/>
<accession>A0A9W9VXP4</accession>
<keyword evidence="2" id="KW-1185">Reference proteome</keyword>
<sequence length="139" mass="16474">MVQRCNDRIRDGIMPQWWEEKLEQYEKQQKALQDLMLSETVGLSLEVVIRLKRLETVKNSLLQTDDKYNAIPNIDAIMNDYRMGGYVWEYGKVTYWSNGTFLRGPKKFDVDEFLLLNSEHDGPNGFWAEVVRIPYNLFF</sequence>
<dbReference type="Proteomes" id="UP001147747">
    <property type="component" value="Unassembled WGS sequence"/>
</dbReference>
<organism evidence="1 2">
    <name type="scientific">Penicillium cosmopolitanum</name>
    <dbReference type="NCBI Taxonomy" id="1131564"/>
    <lineage>
        <taxon>Eukaryota</taxon>
        <taxon>Fungi</taxon>
        <taxon>Dikarya</taxon>
        <taxon>Ascomycota</taxon>
        <taxon>Pezizomycotina</taxon>
        <taxon>Eurotiomycetes</taxon>
        <taxon>Eurotiomycetidae</taxon>
        <taxon>Eurotiales</taxon>
        <taxon>Aspergillaceae</taxon>
        <taxon>Penicillium</taxon>
    </lineage>
</organism>
<evidence type="ECO:0000313" key="2">
    <source>
        <dbReference type="Proteomes" id="UP001147747"/>
    </source>
</evidence>
<comment type="caution">
    <text evidence="1">The sequence shown here is derived from an EMBL/GenBank/DDBJ whole genome shotgun (WGS) entry which is preliminary data.</text>
</comment>
<dbReference type="EMBL" id="JAPZBU010000008">
    <property type="protein sequence ID" value="KAJ5391080.1"/>
    <property type="molecule type" value="Genomic_DNA"/>
</dbReference>
<gene>
    <name evidence="1" type="ORF">N7509_006570</name>
</gene>
<reference evidence="1" key="1">
    <citation type="submission" date="2022-12" db="EMBL/GenBank/DDBJ databases">
        <authorList>
            <person name="Petersen C."/>
        </authorList>
    </citation>
    <scope>NUCLEOTIDE SEQUENCE</scope>
    <source>
        <strain evidence="1">IBT 29677</strain>
    </source>
</reference>
<dbReference type="GeneID" id="81370187"/>
<protein>
    <submittedName>
        <fullName evidence="1">Uncharacterized protein</fullName>
    </submittedName>
</protein>
<reference evidence="1" key="2">
    <citation type="journal article" date="2023" name="IMA Fungus">
        <title>Comparative genomic study of the Penicillium genus elucidates a diverse pangenome and 15 lateral gene transfer events.</title>
        <authorList>
            <person name="Petersen C."/>
            <person name="Sorensen T."/>
            <person name="Nielsen M.R."/>
            <person name="Sondergaard T.E."/>
            <person name="Sorensen J.L."/>
            <person name="Fitzpatrick D.A."/>
            <person name="Frisvad J.C."/>
            <person name="Nielsen K.L."/>
        </authorList>
    </citation>
    <scope>NUCLEOTIDE SEQUENCE</scope>
    <source>
        <strain evidence="1">IBT 29677</strain>
    </source>
</reference>
<name>A0A9W9VXP4_9EURO</name>
<dbReference type="OrthoDB" id="4363173at2759"/>
<evidence type="ECO:0000313" key="1">
    <source>
        <dbReference type="EMBL" id="KAJ5391080.1"/>
    </source>
</evidence>
<dbReference type="RefSeq" id="XP_056486758.1">
    <property type="nucleotide sequence ID" value="XM_056631207.1"/>
</dbReference>
<dbReference type="AlphaFoldDB" id="A0A9W9VXP4"/>